<dbReference type="EMBL" id="CAJVPZ010017876">
    <property type="protein sequence ID" value="CAG8682978.1"/>
    <property type="molecule type" value="Genomic_DNA"/>
</dbReference>
<gene>
    <name evidence="2" type="ORF">RFULGI_LOCUS9690</name>
</gene>
<evidence type="ECO:0000313" key="3">
    <source>
        <dbReference type="Proteomes" id="UP000789396"/>
    </source>
</evidence>
<feature type="region of interest" description="Disordered" evidence="1">
    <location>
        <begin position="1"/>
        <end position="47"/>
    </location>
</feature>
<proteinExistence type="predicted"/>
<dbReference type="Proteomes" id="UP000789396">
    <property type="component" value="Unassembled WGS sequence"/>
</dbReference>
<evidence type="ECO:0000256" key="1">
    <source>
        <dbReference type="SAM" id="MobiDB-lite"/>
    </source>
</evidence>
<dbReference type="AlphaFoldDB" id="A0A9N9END0"/>
<feature type="compositionally biased region" description="Low complexity" evidence="1">
    <location>
        <begin position="12"/>
        <end position="33"/>
    </location>
</feature>
<organism evidence="2 3">
    <name type="scientific">Racocetra fulgida</name>
    <dbReference type="NCBI Taxonomy" id="60492"/>
    <lineage>
        <taxon>Eukaryota</taxon>
        <taxon>Fungi</taxon>
        <taxon>Fungi incertae sedis</taxon>
        <taxon>Mucoromycota</taxon>
        <taxon>Glomeromycotina</taxon>
        <taxon>Glomeromycetes</taxon>
        <taxon>Diversisporales</taxon>
        <taxon>Gigasporaceae</taxon>
        <taxon>Racocetra</taxon>
    </lineage>
</organism>
<feature type="compositionally biased region" description="Polar residues" evidence="1">
    <location>
        <begin position="34"/>
        <end position="47"/>
    </location>
</feature>
<dbReference type="OrthoDB" id="2444054at2759"/>
<name>A0A9N9END0_9GLOM</name>
<accession>A0A9N9END0</accession>
<sequence>MDEPNINELNMNEPDINEPNINEPDINEPNLNETNLNKPDTNENNTLQSSNHYKALIKHDKNEVLLPEKIAEEIFNKISLVGSDEYFENNSDGINFKSTIVLDDFKDEKNTPQEISKKIANLIGDSDGYYYIYFNYYDSKKMMNRESIECFDYNGTLRISINMITNNAYVYLKYEILHQ</sequence>
<protein>
    <submittedName>
        <fullName evidence="2">2310_t:CDS:1</fullName>
    </submittedName>
</protein>
<reference evidence="2" key="1">
    <citation type="submission" date="2021-06" db="EMBL/GenBank/DDBJ databases">
        <authorList>
            <person name="Kallberg Y."/>
            <person name="Tangrot J."/>
            <person name="Rosling A."/>
        </authorList>
    </citation>
    <scope>NUCLEOTIDE SEQUENCE</scope>
    <source>
        <strain evidence="2">IN212</strain>
    </source>
</reference>
<keyword evidence="3" id="KW-1185">Reference proteome</keyword>
<evidence type="ECO:0000313" key="2">
    <source>
        <dbReference type="EMBL" id="CAG8682978.1"/>
    </source>
</evidence>
<comment type="caution">
    <text evidence="2">The sequence shown here is derived from an EMBL/GenBank/DDBJ whole genome shotgun (WGS) entry which is preliminary data.</text>
</comment>